<sequence length="146" mass="16777">MKLLALIMQAINSFNCAEGQQGFKDRNGKLEFKKLFESLNNQLFHRCWIKSAIVYLADWASCLANLDVYSRQRPIGAGNPDKLNKFTFFRFGYAVVRKKLLGAQRHQHNVFLRSSPPRLLAILSILQRISLLLLVVVTQLIIVIKF</sequence>
<evidence type="ECO:0000313" key="2">
    <source>
        <dbReference type="EnsemblMetazoa" id="GPPI025814-PA"/>
    </source>
</evidence>
<dbReference type="AlphaFoldDB" id="A0A1B0BCL4"/>
<keyword evidence="3" id="KW-1185">Reference proteome</keyword>
<accession>A0A1B0BCL4</accession>
<dbReference type="Proteomes" id="UP000092460">
    <property type="component" value="Unassembled WGS sequence"/>
</dbReference>
<evidence type="ECO:0000313" key="3">
    <source>
        <dbReference type="Proteomes" id="UP000092460"/>
    </source>
</evidence>
<evidence type="ECO:0000256" key="1">
    <source>
        <dbReference type="SAM" id="Phobius"/>
    </source>
</evidence>
<reference evidence="3" key="1">
    <citation type="submission" date="2015-01" db="EMBL/GenBank/DDBJ databases">
        <authorList>
            <person name="Aksoy S."/>
            <person name="Warren W."/>
            <person name="Wilson R.K."/>
        </authorList>
    </citation>
    <scope>NUCLEOTIDE SEQUENCE [LARGE SCALE GENOMIC DNA]</scope>
    <source>
        <strain evidence="3">IAEA</strain>
    </source>
</reference>
<name>A0A1B0BCL4_9MUSC</name>
<dbReference type="EMBL" id="JXJN01012040">
    <property type="status" value="NOT_ANNOTATED_CDS"/>
    <property type="molecule type" value="Genomic_DNA"/>
</dbReference>
<keyword evidence="1" id="KW-0472">Membrane</keyword>
<dbReference type="EnsemblMetazoa" id="GPPI025814-RA">
    <property type="protein sequence ID" value="GPPI025814-PA"/>
    <property type="gene ID" value="GPPI025814"/>
</dbReference>
<proteinExistence type="predicted"/>
<organism evidence="2 3">
    <name type="scientific">Glossina palpalis gambiensis</name>
    <dbReference type="NCBI Taxonomy" id="67801"/>
    <lineage>
        <taxon>Eukaryota</taxon>
        <taxon>Metazoa</taxon>
        <taxon>Ecdysozoa</taxon>
        <taxon>Arthropoda</taxon>
        <taxon>Hexapoda</taxon>
        <taxon>Insecta</taxon>
        <taxon>Pterygota</taxon>
        <taxon>Neoptera</taxon>
        <taxon>Endopterygota</taxon>
        <taxon>Diptera</taxon>
        <taxon>Brachycera</taxon>
        <taxon>Muscomorpha</taxon>
        <taxon>Hippoboscoidea</taxon>
        <taxon>Glossinidae</taxon>
        <taxon>Glossina</taxon>
    </lineage>
</organism>
<protein>
    <submittedName>
        <fullName evidence="2">Uncharacterized protein</fullName>
    </submittedName>
</protein>
<feature type="transmembrane region" description="Helical" evidence="1">
    <location>
        <begin position="119"/>
        <end position="144"/>
    </location>
</feature>
<keyword evidence="1" id="KW-0812">Transmembrane</keyword>
<dbReference type="VEuPathDB" id="VectorBase:GPPI025814"/>
<keyword evidence="1" id="KW-1133">Transmembrane helix</keyword>
<reference evidence="2" key="2">
    <citation type="submission" date="2020-05" db="UniProtKB">
        <authorList>
            <consortium name="EnsemblMetazoa"/>
        </authorList>
    </citation>
    <scope>IDENTIFICATION</scope>
    <source>
        <strain evidence="2">IAEA</strain>
    </source>
</reference>